<dbReference type="AlphaFoldDB" id="A0A812F067"/>
<proteinExistence type="predicted"/>
<organism evidence="1 2">
    <name type="scientific">Candidatus Nitrosotenuis uzonensis</name>
    <dbReference type="NCBI Taxonomy" id="1407055"/>
    <lineage>
        <taxon>Archaea</taxon>
        <taxon>Nitrososphaerota</taxon>
        <taxon>Candidatus Nitrosotenuis</taxon>
    </lineage>
</organism>
<sequence length="378" mass="42232">MKSAKIISLSLIAILIISSFVSSNSNATLPKISEQPIIFDDGKSDTILTKHYKVSIDEKKTQFANQEVSLILTKRPTVDHTTRLDISEKMMFSNGDGSNNPISLLKYNPVHAVLERIFNQRKLEFDNIWSILSTNTAVSPPTDPIGGLSSDQFDMFDVEQNLQHDKQVFKIQQQFFYDHGFDTNVVSQISQFENLVQPIQYVTDSIERQSQSLLFIFAISAFYIIVRSENPNTKIQNYKKVLSLIFIIILSSSAVITPVSISRAYWPEAYAEAMDELIVDQATTDTNNEVPTESALPEIQSLTPMDVDEQNETTLIIPEANLTEAVVSINEPVILPPVNTTDSITTANTTEPNTPLPTNTVTLTSNSTTLKELTETYL</sequence>
<accession>A0A812F067</accession>
<reference evidence="1" key="1">
    <citation type="submission" date="2021-02" db="EMBL/GenBank/DDBJ databases">
        <authorList>
            <person name="Han P."/>
        </authorList>
    </citation>
    <scope>NUCLEOTIDE SEQUENCE</scope>
    <source>
        <strain evidence="1">Candidatus Nitrosotenuis uzonensis 5A</strain>
    </source>
</reference>
<evidence type="ECO:0000313" key="1">
    <source>
        <dbReference type="EMBL" id="CAE6488710.1"/>
    </source>
</evidence>
<dbReference type="RefSeq" id="WP_205098325.1">
    <property type="nucleotide sequence ID" value="NZ_CAJNAQ010000002.1"/>
</dbReference>
<comment type="caution">
    <text evidence="1">The sequence shown here is derived from an EMBL/GenBank/DDBJ whole genome shotgun (WGS) entry which is preliminary data.</text>
</comment>
<dbReference type="Proteomes" id="UP000655759">
    <property type="component" value="Unassembled WGS sequence"/>
</dbReference>
<gene>
    <name evidence="1" type="ORF">NUZ5A_20500</name>
</gene>
<protein>
    <submittedName>
        <fullName evidence="1">Uncharacterized protein</fullName>
    </submittedName>
</protein>
<name>A0A812F067_9ARCH</name>
<evidence type="ECO:0000313" key="2">
    <source>
        <dbReference type="Proteomes" id="UP000655759"/>
    </source>
</evidence>
<dbReference type="EMBL" id="CAJNAQ010000002">
    <property type="protein sequence ID" value="CAE6488710.1"/>
    <property type="molecule type" value="Genomic_DNA"/>
</dbReference>